<keyword evidence="4" id="KW-0238">DNA-binding</keyword>
<keyword evidence="2" id="KW-0862">Zinc</keyword>
<gene>
    <name evidence="8" type="ORF">B0I36DRAFT_355797</name>
</gene>
<evidence type="ECO:0000256" key="3">
    <source>
        <dbReference type="ARBA" id="ARBA00023015"/>
    </source>
</evidence>
<keyword evidence="9" id="KW-1185">Reference proteome</keyword>
<dbReference type="EMBL" id="JAGTJQ010000013">
    <property type="protein sequence ID" value="KAH7014607.1"/>
    <property type="molecule type" value="Genomic_DNA"/>
</dbReference>
<evidence type="ECO:0000313" key="8">
    <source>
        <dbReference type="EMBL" id="KAH7014607.1"/>
    </source>
</evidence>
<keyword evidence="1" id="KW-0479">Metal-binding</keyword>
<proteinExistence type="predicted"/>
<evidence type="ECO:0000256" key="6">
    <source>
        <dbReference type="ARBA" id="ARBA00023242"/>
    </source>
</evidence>
<keyword evidence="3" id="KW-0805">Transcription regulation</keyword>
<dbReference type="PANTHER" id="PTHR36206:SF13">
    <property type="entry name" value="TRANSCRIPTIONAL REGULATORY PROTEIN MOC3"/>
    <property type="match status" value="1"/>
</dbReference>
<dbReference type="InterPro" id="IPR052360">
    <property type="entry name" value="Transcr_Regulatory_Proteins"/>
</dbReference>
<organism evidence="8 9">
    <name type="scientific">Microdochium trichocladiopsis</name>
    <dbReference type="NCBI Taxonomy" id="1682393"/>
    <lineage>
        <taxon>Eukaryota</taxon>
        <taxon>Fungi</taxon>
        <taxon>Dikarya</taxon>
        <taxon>Ascomycota</taxon>
        <taxon>Pezizomycotina</taxon>
        <taxon>Sordariomycetes</taxon>
        <taxon>Xylariomycetidae</taxon>
        <taxon>Xylariales</taxon>
        <taxon>Microdochiaceae</taxon>
        <taxon>Microdochium</taxon>
    </lineage>
</organism>
<dbReference type="PANTHER" id="PTHR36206">
    <property type="entry name" value="ASPERCRYPTIN BIOSYNTHESIS CLUSTER-SPECIFIC TRANSCRIPTION REGULATOR ATNN-RELATED"/>
    <property type="match status" value="1"/>
</dbReference>
<sequence>MAPRLKGLSRCFSTKTVHNVDLGCEAQATAILGACRADRALQHAVLSLRVLHDQYERGYNRGLSVQQYHDDKLGIEHYSLALRGLASRLSLKSSTDSVASALLCCQLFISIEQARQDYRAMVLHMLRGLAIMHEHAARPSLMDEKHLRPAARPPLPMLDLFLIKLFSAPCKFAEKASPAASPISEASSCTGSSVAGPAINRGPRHISPDTRGELVRLAAQVAQLLQQVSLAKSAQAARCLRHAKAELLKSLDLWAPSPTSTPGDYTGHPEPLTVLFMRLFHALLQVILLPVLELCPHDNVALVAARARLEALASIITDQVQDYSVSKSPDKAPDLAPARLVGAEQRLTSSESLFP</sequence>
<evidence type="ECO:0000313" key="9">
    <source>
        <dbReference type="Proteomes" id="UP000756346"/>
    </source>
</evidence>
<evidence type="ECO:0000256" key="4">
    <source>
        <dbReference type="ARBA" id="ARBA00023125"/>
    </source>
</evidence>
<evidence type="ECO:0000256" key="1">
    <source>
        <dbReference type="ARBA" id="ARBA00022723"/>
    </source>
</evidence>
<keyword evidence="5" id="KW-0804">Transcription</keyword>
<feature type="region of interest" description="Disordered" evidence="7">
    <location>
        <begin position="182"/>
        <end position="205"/>
    </location>
</feature>
<evidence type="ECO:0000256" key="5">
    <source>
        <dbReference type="ARBA" id="ARBA00023163"/>
    </source>
</evidence>
<reference evidence="8" key="1">
    <citation type="journal article" date="2021" name="Nat. Commun.">
        <title>Genetic determinants of endophytism in the Arabidopsis root mycobiome.</title>
        <authorList>
            <person name="Mesny F."/>
            <person name="Miyauchi S."/>
            <person name="Thiergart T."/>
            <person name="Pickel B."/>
            <person name="Atanasova L."/>
            <person name="Karlsson M."/>
            <person name="Huettel B."/>
            <person name="Barry K.W."/>
            <person name="Haridas S."/>
            <person name="Chen C."/>
            <person name="Bauer D."/>
            <person name="Andreopoulos W."/>
            <person name="Pangilinan J."/>
            <person name="LaButti K."/>
            <person name="Riley R."/>
            <person name="Lipzen A."/>
            <person name="Clum A."/>
            <person name="Drula E."/>
            <person name="Henrissat B."/>
            <person name="Kohler A."/>
            <person name="Grigoriev I.V."/>
            <person name="Martin F.M."/>
            <person name="Hacquard S."/>
        </authorList>
    </citation>
    <scope>NUCLEOTIDE SEQUENCE</scope>
    <source>
        <strain evidence="8">MPI-CAGE-CH-0230</strain>
    </source>
</reference>
<dbReference type="GO" id="GO:0003677">
    <property type="term" value="F:DNA binding"/>
    <property type="evidence" value="ECO:0007669"/>
    <property type="project" value="UniProtKB-KW"/>
</dbReference>
<keyword evidence="6" id="KW-0539">Nucleus</keyword>
<protein>
    <submittedName>
        <fullName evidence="8">Uncharacterized protein</fullName>
    </submittedName>
</protein>
<dbReference type="AlphaFoldDB" id="A0A9P8XVL6"/>
<dbReference type="Proteomes" id="UP000756346">
    <property type="component" value="Unassembled WGS sequence"/>
</dbReference>
<name>A0A9P8XVL6_9PEZI</name>
<dbReference type="RefSeq" id="XP_046005574.1">
    <property type="nucleotide sequence ID" value="XM_046157471.1"/>
</dbReference>
<evidence type="ECO:0000256" key="7">
    <source>
        <dbReference type="SAM" id="MobiDB-lite"/>
    </source>
</evidence>
<accession>A0A9P8XVL6</accession>
<comment type="caution">
    <text evidence="8">The sequence shown here is derived from an EMBL/GenBank/DDBJ whole genome shotgun (WGS) entry which is preliminary data.</text>
</comment>
<dbReference type="OrthoDB" id="3172332at2759"/>
<evidence type="ECO:0000256" key="2">
    <source>
        <dbReference type="ARBA" id="ARBA00022833"/>
    </source>
</evidence>
<dbReference type="GO" id="GO:0046872">
    <property type="term" value="F:metal ion binding"/>
    <property type="evidence" value="ECO:0007669"/>
    <property type="project" value="UniProtKB-KW"/>
</dbReference>
<dbReference type="GeneID" id="70187017"/>